<sequence>METILPAEFEKLDIRVGTVTAARVFPEARKPAYQLEVDFGPLGVKRSSAQITAYYAPDDLVGRQVIGLVNLPPKRIAGFMSECLVLGVYDTGGQVVLLQPDRAMENGCKIG</sequence>
<organism evidence="5 6">
    <name type="scientific">Dinghuibacter silviterrae</name>
    <dbReference type="NCBI Taxonomy" id="1539049"/>
    <lineage>
        <taxon>Bacteria</taxon>
        <taxon>Pseudomonadati</taxon>
        <taxon>Bacteroidota</taxon>
        <taxon>Chitinophagia</taxon>
        <taxon>Chitinophagales</taxon>
        <taxon>Chitinophagaceae</taxon>
        <taxon>Dinghuibacter</taxon>
    </lineage>
</organism>
<dbReference type="AlphaFoldDB" id="A0A4R8DUB6"/>
<evidence type="ECO:0000256" key="2">
    <source>
        <dbReference type="ARBA" id="ARBA00022884"/>
    </source>
</evidence>
<evidence type="ECO:0000313" key="5">
    <source>
        <dbReference type="EMBL" id="TDX01749.1"/>
    </source>
</evidence>
<dbReference type="InterPro" id="IPR012340">
    <property type="entry name" value="NA-bd_OB-fold"/>
</dbReference>
<dbReference type="NCBIfam" id="NF007494">
    <property type="entry name" value="PRK10089.1-3"/>
    <property type="match status" value="1"/>
</dbReference>
<dbReference type="InterPro" id="IPR051270">
    <property type="entry name" value="Tyrosine-tRNA_ligase_regulator"/>
</dbReference>
<reference evidence="5 6" key="1">
    <citation type="submission" date="2019-03" db="EMBL/GenBank/DDBJ databases">
        <title>Genomic Encyclopedia of Type Strains, Phase IV (KMG-IV): sequencing the most valuable type-strain genomes for metagenomic binning, comparative biology and taxonomic classification.</title>
        <authorList>
            <person name="Goeker M."/>
        </authorList>
    </citation>
    <scope>NUCLEOTIDE SEQUENCE [LARGE SCALE GENOMIC DNA]</scope>
    <source>
        <strain evidence="5 6">DSM 100059</strain>
    </source>
</reference>
<dbReference type="InterPro" id="IPR008231">
    <property type="entry name" value="CsaA"/>
</dbReference>
<keyword evidence="1 3" id="KW-0820">tRNA-binding</keyword>
<dbReference type="InterPro" id="IPR002547">
    <property type="entry name" value="tRNA-bd_dom"/>
</dbReference>
<protein>
    <submittedName>
        <fullName evidence="5">tRNA-binding protein</fullName>
    </submittedName>
</protein>
<dbReference type="Pfam" id="PF01588">
    <property type="entry name" value="tRNA_bind"/>
    <property type="match status" value="1"/>
</dbReference>
<keyword evidence="2 3" id="KW-0694">RNA-binding</keyword>
<accession>A0A4R8DUB6</accession>
<dbReference type="GO" id="GO:0000049">
    <property type="term" value="F:tRNA binding"/>
    <property type="evidence" value="ECO:0007669"/>
    <property type="project" value="UniProtKB-UniRule"/>
</dbReference>
<dbReference type="RefSeq" id="WP_133994389.1">
    <property type="nucleotide sequence ID" value="NZ_SODV01000001.1"/>
</dbReference>
<dbReference type="PROSITE" id="PS50886">
    <property type="entry name" value="TRBD"/>
    <property type="match status" value="1"/>
</dbReference>
<comment type="caution">
    <text evidence="5">The sequence shown here is derived from an EMBL/GenBank/DDBJ whole genome shotgun (WGS) entry which is preliminary data.</text>
</comment>
<dbReference type="CDD" id="cd02798">
    <property type="entry name" value="tRNA_bind_CsaA"/>
    <property type="match status" value="1"/>
</dbReference>
<gene>
    <name evidence="5" type="ORF">EDB95_2791</name>
</gene>
<dbReference type="NCBIfam" id="TIGR02222">
    <property type="entry name" value="chap_CsaA"/>
    <property type="match status" value="1"/>
</dbReference>
<evidence type="ECO:0000256" key="1">
    <source>
        <dbReference type="ARBA" id="ARBA00022555"/>
    </source>
</evidence>
<dbReference type="NCBIfam" id="NF007495">
    <property type="entry name" value="PRK10089.1-4"/>
    <property type="match status" value="1"/>
</dbReference>
<dbReference type="Gene3D" id="2.40.50.140">
    <property type="entry name" value="Nucleic acid-binding proteins"/>
    <property type="match status" value="1"/>
</dbReference>
<feature type="domain" description="TRNA-binding" evidence="4">
    <location>
        <begin position="8"/>
        <end position="111"/>
    </location>
</feature>
<keyword evidence="6" id="KW-1185">Reference proteome</keyword>
<evidence type="ECO:0000259" key="4">
    <source>
        <dbReference type="PROSITE" id="PS50886"/>
    </source>
</evidence>
<evidence type="ECO:0000313" key="6">
    <source>
        <dbReference type="Proteomes" id="UP000294498"/>
    </source>
</evidence>
<proteinExistence type="predicted"/>
<dbReference type="Proteomes" id="UP000294498">
    <property type="component" value="Unassembled WGS sequence"/>
</dbReference>
<dbReference type="EMBL" id="SODV01000001">
    <property type="protein sequence ID" value="TDX01749.1"/>
    <property type="molecule type" value="Genomic_DNA"/>
</dbReference>
<dbReference type="SUPFAM" id="SSF50249">
    <property type="entry name" value="Nucleic acid-binding proteins"/>
    <property type="match status" value="1"/>
</dbReference>
<dbReference type="PANTHER" id="PTHR11586:SF37">
    <property type="entry name" value="TRNA-BINDING DOMAIN-CONTAINING PROTEIN"/>
    <property type="match status" value="1"/>
</dbReference>
<dbReference type="PANTHER" id="PTHR11586">
    <property type="entry name" value="TRNA-AMINOACYLATION COFACTOR ARC1 FAMILY MEMBER"/>
    <property type="match status" value="1"/>
</dbReference>
<name>A0A4R8DUB6_9BACT</name>
<dbReference type="OrthoDB" id="9794564at2"/>
<evidence type="ECO:0000256" key="3">
    <source>
        <dbReference type="PROSITE-ProRule" id="PRU00209"/>
    </source>
</evidence>
<dbReference type="FunFam" id="2.40.50.140:FF:000165">
    <property type="entry name" value="Chaperone CsaA"/>
    <property type="match status" value="1"/>
</dbReference>